<evidence type="ECO:0000256" key="5">
    <source>
        <dbReference type="ARBA" id="ARBA00023002"/>
    </source>
</evidence>
<proteinExistence type="inferred from homology"/>
<reference evidence="10 11" key="1">
    <citation type="submission" date="2019-09" db="EMBL/GenBank/DDBJ databases">
        <title>Bird 10,000 Genomes (B10K) Project - Family phase.</title>
        <authorList>
            <person name="Zhang G."/>
        </authorList>
    </citation>
    <scope>NUCLEOTIDE SEQUENCE [LARGE SCALE GENOMIC DNA]</scope>
    <source>
        <strain evidence="10">B10K-CU-031-22</strain>
    </source>
</reference>
<sequence>PPQTLITLCHYAASRDARFFPAPDSFRPERWLRRAGTHHPFASLPFGVGKRSCVGRRLAELEIHLALAQV</sequence>
<dbReference type="SUPFAM" id="SSF48264">
    <property type="entry name" value="Cytochrome P450"/>
    <property type="match status" value="1"/>
</dbReference>
<dbReference type="GO" id="GO:0004497">
    <property type="term" value="F:monooxygenase activity"/>
    <property type="evidence" value="ECO:0007669"/>
    <property type="project" value="UniProtKB-KW"/>
</dbReference>
<keyword evidence="4 8" id="KW-0479">Metal-binding</keyword>
<evidence type="ECO:0000256" key="8">
    <source>
        <dbReference type="PIRSR" id="PIRSR602401-1"/>
    </source>
</evidence>
<dbReference type="PROSITE" id="PS00086">
    <property type="entry name" value="CYTOCHROME_P450"/>
    <property type="match status" value="1"/>
</dbReference>
<keyword evidence="6 8" id="KW-0408">Iron</keyword>
<evidence type="ECO:0000256" key="6">
    <source>
        <dbReference type="ARBA" id="ARBA00023004"/>
    </source>
</evidence>
<dbReference type="PRINTS" id="PR00463">
    <property type="entry name" value="EP450I"/>
</dbReference>
<dbReference type="InterPro" id="IPR002401">
    <property type="entry name" value="Cyt_P450_E_grp-I"/>
</dbReference>
<evidence type="ECO:0000256" key="7">
    <source>
        <dbReference type="ARBA" id="ARBA00023033"/>
    </source>
</evidence>
<evidence type="ECO:0000256" key="9">
    <source>
        <dbReference type="RuleBase" id="RU000461"/>
    </source>
</evidence>
<dbReference type="Pfam" id="PF00067">
    <property type="entry name" value="p450"/>
    <property type="match status" value="1"/>
</dbReference>
<dbReference type="AlphaFoldDB" id="A0A7K5H7L5"/>
<comment type="caution">
    <text evidence="10">The sequence shown here is derived from an EMBL/GenBank/DDBJ whole genome shotgun (WGS) entry which is preliminary data.</text>
</comment>
<dbReference type="InterPro" id="IPR036396">
    <property type="entry name" value="Cyt_P450_sf"/>
</dbReference>
<feature type="binding site" description="axial binding residue" evidence="8">
    <location>
        <position position="53"/>
    </location>
    <ligand>
        <name>heme</name>
        <dbReference type="ChEBI" id="CHEBI:30413"/>
    </ligand>
    <ligandPart>
        <name>Fe</name>
        <dbReference type="ChEBI" id="CHEBI:18248"/>
    </ligandPart>
</feature>
<dbReference type="GO" id="GO:0034650">
    <property type="term" value="P:cortisol metabolic process"/>
    <property type="evidence" value="ECO:0007669"/>
    <property type="project" value="TreeGrafter"/>
</dbReference>
<evidence type="ECO:0000256" key="4">
    <source>
        <dbReference type="ARBA" id="ARBA00022723"/>
    </source>
</evidence>
<keyword evidence="3 8" id="KW-0349">Heme</keyword>
<dbReference type="GO" id="GO:0005506">
    <property type="term" value="F:iron ion binding"/>
    <property type="evidence" value="ECO:0007669"/>
    <property type="project" value="InterPro"/>
</dbReference>
<gene>
    <name evidence="10" type="primary">Cyp27b1</name>
    <name evidence="10" type="ORF">CHUBUR_R14953</name>
</gene>
<comment type="cofactor">
    <cofactor evidence="1 8">
        <name>heme</name>
        <dbReference type="ChEBI" id="CHEBI:30413"/>
    </cofactor>
</comment>
<dbReference type="GO" id="GO:0006704">
    <property type="term" value="P:glucocorticoid biosynthetic process"/>
    <property type="evidence" value="ECO:0007669"/>
    <property type="project" value="TreeGrafter"/>
</dbReference>
<feature type="non-terminal residue" evidence="10">
    <location>
        <position position="70"/>
    </location>
</feature>
<evidence type="ECO:0000256" key="3">
    <source>
        <dbReference type="ARBA" id="ARBA00022617"/>
    </source>
</evidence>
<dbReference type="GO" id="GO:0020037">
    <property type="term" value="F:heme binding"/>
    <property type="evidence" value="ECO:0007669"/>
    <property type="project" value="InterPro"/>
</dbReference>
<keyword evidence="11" id="KW-1185">Reference proteome</keyword>
<evidence type="ECO:0000256" key="1">
    <source>
        <dbReference type="ARBA" id="ARBA00001971"/>
    </source>
</evidence>
<dbReference type="OrthoDB" id="3945418at2759"/>
<dbReference type="Proteomes" id="UP000541181">
    <property type="component" value="Unassembled WGS sequence"/>
</dbReference>
<organism evidence="10 11">
    <name type="scientific">Chunga burmeisteri</name>
    <name type="common">Black-legged seriema</name>
    <dbReference type="NCBI Taxonomy" id="1352770"/>
    <lineage>
        <taxon>Eukaryota</taxon>
        <taxon>Metazoa</taxon>
        <taxon>Chordata</taxon>
        <taxon>Craniata</taxon>
        <taxon>Vertebrata</taxon>
        <taxon>Euteleostomi</taxon>
        <taxon>Archelosauria</taxon>
        <taxon>Archosauria</taxon>
        <taxon>Dinosauria</taxon>
        <taxon>Saurischia</taxon>
        <taxon>Theropoda</taxon>
        <taxon>Coelurosauria</taxon>
        <taxon>Aves</taxon>
        <taxon>Neognathae</taxon>
        <taxon>Neoaves</taxon>
        <taxon>Telluraves</taxon>
        <taxon>Australaves</taxon>
        <taxon>Cariamiformes</taxon>
        <taxon>Cariamidae</taxon>
        <taxon>Chunga</taxon>
    </lineage>
</organism>
<dbReference type="GO" id="GO:0008203">
    <property type="term" value="P:cholesterol metabolic process"/>
    <property type="evidence" value="ECO:0007669"/>
    <property type="project" value="TreeGrafter"/>
</dbReference>
<dbReference type="PANTHER" id="PTHR24279">
    <property type="entry name" value="CYTOCHROME P450"/>
    <property type="match status" value="1"/>
</dbReference>
<dbReference type="GO" id="GO:0005743">
    <property type="term" value="C:mitochondrial inner membrane"/>
    <property type="evidence" value="ECO:0007669"/>
    <property type="project" value="TreeGrafter"/>
</dbReference>
<dbReference type="GO" id="GO:0006700">
    <property type="term" value="P:C21-steroid hormone biosynthetic process"/>
    <property type="evidence" value="ECO:0007669"/>
    <property type="project" value="TreeGrafter"/>
</dbReference>
<dbReference type="EMBL" id="VZRC01002780">
    <property type="protein sequence ID" value="NWS65338.1"/>
    <property type="molecule type" value="Genomic_DNA"/>
</dbReference>
<keyword evidence="7 9" id="KW-0503">Monooxygenase</keyword>
<protein>
    <submittedName>
        <fullName evidence="10">CP27B protein</fullName>
    </submittedName>
</protein>
<dbReference type="InterPro" id="IPR017972">
    <property type="entry name" value="Cyt_P450_CS"/>
</dbReference>
<name>A0A7K5H7L5_9AVES</name>
<evidence type="ECO:0000256" key="2">
    <source>
        <dbReference type="ARBA" id="ARBA00010617"/>
    </source>
</evidence>
<evidence type="ECO:0000313" key="10">
    <source>
        <dbReference type="EMBL" id="NWS65338.1"/>
    </source>
</evidence>
<dbReference type="InterPro" id="IPR001128">
    <property type="entry name" value="Cyt_P450"/>
</dbReference>
<dbReference type="PANTHER" id="PTHR24279:SF121">
    <property type="entry name" value="CYTOCHROME P450 FAMILY 27 SUBFAMILY B MEMBER 1"/>
    <property type="match status" value="1"/>
</dbReference>
<accession>A0A7K5H7L5</accession>
<keyword evidence="5 9" id="KW-0560">Oxidoreductase</keyword>
<feature type="non-terminal residue" evidence="10">
    <location>
        <position position="1"/>
    </location>
</feature>
<comment type="similarity">
    <text evidence="2 9">Belongs to the cytochrome P450 family.</text>
</comment>
<dbReference type="InterPro" id="IPR050479">
    <property type="entry name" value="CYP11_CYP27_families"/>
</dbReference>
<evidence type="ECO:0000313" key="11">
    <source>
        <dbReference type="Proteomes" id="UP000541181"/>
    </source>
</evidence>
<dbReference type="Gene3D" id="1.10.630.10">
    <property type="entry name" value="Cytochrome P450"/>
    <property type="match status" value="1"/>
</dbReference>
<dbReference type="GO" id="GO:0016705">
    <property type="term" value="F:oxidoreductase activity, acting on paired donors, with incorporation or reduction of molecular oxygen"/>
    <property type="evidence" value="ECO:0007669"/>
    <property type="project" value="InterPro"/>
</dbReference>
<dbReference type="GO" id="GO:0071375">
    <property type="term" value="P:cellular response to peptide hormone stimulus"/>
    <property type="evidence" value="ECO:0007669"/>
    <property type="project" value="TreeGrafter"/>
</dbReference>